<dbReference type="EMBL" id="BJXB01000010">
    <property type="protein sequence ID" value="GEM46939.1"/>
    <property type="molecule type" value="Genomic_DNA"/>
</dbReference>
<dbReference type="InterPro" id="IPR036465">
    <property type="entry name" value="vWFA_dom_sf"/>
</dbReference>
<dbReference type="AlphaFoldDB" id="A0A511N268"/>
<organism evidence="2 3">
    <name type="scientific">Deinococcus cellulosilyticus (strain DSM 18568 / NBRC 106333 / KACC 11606 / 5516J-15)</name>
    <dbReference type="NCBI Taxonomy" id="1223518"/>
    <lineage>
        <taxon>Bacteria</taxon>
        <taxon>Thermotogati</taxon>
        <taxon>Deinococcota</taxon>
        <taxon>Deinococci</taxon>
        <taxon>Deinococcales</taxon>
        <taxon>Deinococcaceae</taxon>
        <taxon>Deinococcus</taxon>
    </lineage>
</organism>
<dbReference type="RefSeq" id="WP_146884791.1">
    <property type="nucleotide sequence ID" value="NZ_BJXB01000010.1"/>
</dbReference>
<dbReference type="Gene3D" id="2.60.60.30">
    <property type="entry name" value="sav2460 like domains"/>
    <property type="match status" value="1"/>
</dbReference>
<gene>
    <name evidence="2" type="ORF">DC3_25740</name>
</gene>
<dbReference type="InterPro" id="IPR003325">
    <property type="entry name" value="TerD"/>
</dbReference>
<feature type="domain" description="VWFA" evidence="1">
    <location>
        <begin position="225"/>
        <end position="405"/>
    </location>
</feature>
<comment type="caution">
    <text evidence="2">The sequence shown here is derived from an EMBL/GenBank/DDBJ whole genome shotgun (WGS) entry which is preliminary data.</text>
</comment>
<dbReference type="PANTHER" id="PTHR32097">
    <property type="entry name" value="CAMP-BINDING PROTEIN 1-RELATED"/>
    <property type="match status" value="1"/>
</dbReference>
<proteinExistence type="predicted"/>
<dbReference type="Pfam" id="PF10138">
    <property type="entry name" value="vWA-TerF-like"/>
    <property type="match status" value="1"/>
</dbReference>
<keyword evidence="3" id="KW-1185">Reference proteome</keyword>
<dbReference type="Pfam" id="PF02342">
    <property type="entry name" value="TerD"/>
    <property type="match status" value="1"/>
</dbReference>
<dbReference type="SUPFAM" id="SSF53300">
    <property type="entry name" value="vWA-like"/>
    <property type="match status" value="1"/>
</dbReference>
<dbReference type="PROSITE" id="PS50234">
    <property type="entry name" value="VWFA"/>
    <property type="match status" value="1"/>
</dbReference>
<sequence>MHTLTRGQKSPLVAFMSAVDFTVALSFQNPQHLTLDASVFGVDGADQLSDDRYFCFFNQPESPHGALKLLPPETGELQRFQVKLPLLPHTIRKLVFTVSIDGAGTMRDLPDGQITVYAEGKPVLGFQVQGTEFEQEKALIFLEVYFKDQWRVAAVGQGYSGGLSSLLKHYGGEEEASPPPPPVVNRGVDLEKKVAAHPTGQRLVSLVKTVNVTLEKKGVAEEKAQVVLVMDATGSMKNSYRSGAVQKVVDRIGVLAMRLDDDGKLETWFYAKDFHHTPDVTLDNIDGYVARTVLDQSGGFLMGLGRANNEPPVLRALVERHRNSRVPVLVLFISDGGVSQTAEIKQVITEAAACPIFFQFMGLAGRNYGVLEKLDTLEGRVVDNASFFAIDDLTDLSDEDLYSRLLQEFPLWLRAVRQKGILR</sequence>
<dbReference type="OrthoDB" id="5756874at2"/>
<protein>
    <submittedName>
        <fullName evidence="2">Tellurium resistance protein</fullName>
    </submittedName>
</protein>
<name>A0A511N268_DEIC1</name>
<accession>A0A511N268</accession>
<reference evidence="2 3" key="1">
    <citation type="submission" date="2019-07" db="EMBL/GenBank/DDBJ databases">
        <title>Whole genome shotgun sequence of Deinococcus cellulosilyticus NBRC 106333.</title>
        <authorList>
            <person name="Hosoyama A."/>
            <person name="Uohara A."/>
            <person name="Ohji S."/>
            <person name="Ichikawa N."/>
        </authorList>
    </citation>
    <scope>NUCLEOTIDE SEQUENCE [LARGE SCALE GENOMIC DNA]</scope>
    <source>
        <strain evidence="2 3">NBRC 106333</strain>
    </source>
</reference>
<dbReference type="InterPro" id="IPR019303">
    <property type="entry name" value="vWA_TerF_C"/>
</dbReference>
<evidence type="ECO:0000259" key="1">
    <source>
        <dbReference type="PROSITE" id="PS50234"/>
    </source>
</evidence>
<evidence type="ECO:0000313" key="3">
    <source>
        <dbReference type="Proteomes" id="UP000321306"/>
    </source>
</evidence>
<dbReference type="Proteomes" id="UP000321306">
    <property type="component" value="Unassembled WGS sequence"/>
</dbReference>
<dbReference type="InterPro" id="IPR051324">
    <property type="entry name" value="Stress/Tellurium_Resist"/>
</dbReference>
<evidence type="ECO:0000313" key="2">
    <source>
        <dbReference type="EMBL" id="GEM46939.1"/>
    </source>
</evidence>
<dbReference type="PANTHER" id="PTHR32097:SF3">
    <property type="entry name" value="TELLURITE RESISTANCE PROTEIN"/>
    <property type="match status" value="1"/>
</dbReference>
<dbReference type="InterPro" id="IPR002035">
    <property type="entry name" value="VWF_A"/>
</dbReference>
<dbReference type="CDD" id="cd06974">
    <property type="entry name" value="TerD_like"/>
    <property type="match status" value="1"/>
</dbReference>